<gene>
    <name evidence="1" type="ORF">GCM10017161_41950</name>
</gene>
<dbReference type="EMBL" id="BNCK01000016">
    <property type="protein sequence ID" value="GHG07812.1"/>
    <property type="molecule type" value="Genomic_DNA"/>
</dbReference>
<name>A0A919BRD3_9GAMM</name>
<protein>
    <recommendedName>
        <fullName evidence="3">Lipoprotein</fullName>
    </recommendedName>
</protein>
<dbReference type="PROSITE" id="PS51257">
    <property type="entry name" value="PROKAR_LIPOPROTEIN"/>
    <property type="match status" value="1"/>
</dbReference>
<dbReference type="Proteomes" id="UP000623842">
    <property type="component" value="Unassembled WGS sequence"/>
</dbReference>
<reference evidence="1" key="2">
    <citation type="submission" date="2020-09" db="EMBL/GenBank/DDBJ databases">
        <authorList>
            <person name="Sun Q."/>
            <person name="Kim S."/>
        </authorList>
    </citation>
    <scope>NUCLEOTIDE SEQUENCE</scope>
    <source>
        <strain evidence="1">KCTC 42731</strain>
    </source>
</reference>
<organism evidence="1 2">
    <name type="scientific">Thalassotalea marina</name>
    <dbReference type="NCBI Taxonomy" id="1673741"/>
    <lineage>
        <taxon>Bacteria</taxon>
        <taxon>Pseudomonadati</taxon>
        <taxon>Pseudomonadota</taxon>
        <taxon>Gammaproteobacteria</taxon>
        <taxon>Alteromonadales</taxon>
        <taxon>Colwelliaceae</taxon>
        <taxon>Thalassotalea</taxon>
    </lineage>
</organism>
<evidence type="ECO:0000313" key="2">
    <source>
        <dbReference type="Proteomes" id="UP000623842"/>
    </source>
</evidence>
<dbReference type="AlphaFoldDB" id="A0A919BRD3"/>
<proteinExistence type="predicted"/>
<reference evidence="1" key="1">
    <citation type="journal article" date="2014" name="Int. J. Syst. Evol. Microbiol.">
        <title>Complete genome sequence of Corynebacterium casei LMG S-19264T (=DSM 44701T), isolated from a smear-ripened cheese.</title>
        <authorList>
            <consortium name="US DOE Joint Genome Institute (JGI-PGF)"/>
            <person name="Walter F."/>
            <person name="Albersmeier A."/>
            <person name="Kalinowski J."/>
            <person name="Ruckert C."/>
        </authorList>
    </citation>
    <scope>NUCLEOTIDE SEQUENCE</scope>
    <source>
        <strain evidence="1">KCTC 42731</strain>
    </source>
</reference>
<sequence length="128" mass="14688">MKKVFNNVMLLMLVSMFGCTSEPEDEYISYKFDAISKSPSGKKEYRTFIECLDDTVQRPSGFRCQKLINDNQHYSHSLSVWSNVKNESVGSVSYASLKECKEFESLFNESHKEYNAECVEILSSKPLS</sequence>
<comment type="caution">
    <text evidence="1">The sequence shown here is derived from an EMBL/GenBank/DDBJ whole genome shotgun (WGS) entry which is preliminary data.</text>
</comment>
<evidence type="ECO:0008006" key="3">
    <source>
        <dbReference type="Google" id="ProtNLM"/>
    </source>
</evidence>
<evidence type="ECO:0000313" key="1">
    <source>
        <dbReference type="EMBL" id="GHG07812.1"/>
    </source>
</evidence>
<dbReference type="RefSeq" id="WP_189774846.1">
    <property type="nucleotide sequence ID" value="NZ_BNCK01000016.1"/>
</dbReference>
<keyword evidence="2" id="KW-1185">Reference proteome</keyword>
<accession>A0A919BRD3</accession>